<dbReference type="EMBL" id="JBHMDO010000017">
    <property type="protein sequence ID" value="MFB9326085.1"/>
    <property type="molecule type" value="Genomic_DNA"/>
</dbReference>
<dbReference type="InterPro" id="IPR049381">
    <property type="entry name" value="UbiD-like_C"/>
</dbReference>
<organism evidence="5 6">
    <name type="scientific">Paenibacillus aurantiacus</name>
    <dbReference type="NCBI Taxonomy" id="1936118"/>
    <lineage>
        <taxon>Bacteria</taxon>
        <taxon>Bacillati</taxon>
        <taxon>Bacillota</taxon>
        <taxon>Bacilli</taxon>
        <taxon>Bacillales</taxon>
        <taxon>Paenibacillaceae</taxon>
        <taxon>Paenibacillus</taxon>
    </lineage>
</organism>
<dbReference type="Pfam" id="PF01977">
    <property type="entry name" value="UbiD"/>
    <property type="match status" value="1"/>
</dbReference>
<gene>
    <name evidence="5" type="ORF">ACFFSY_09200</name>
</gene>
<dbReference type="InterPro" id="IPR048304">
    <property type="entry name" value="UbiD_Rift_dom"/>
</dbReference>
<dbReference type="Pfam" id="PF20695">
    <property type="entry name" value="UbiD_N"/>
    <property type="match status" value="1"/>
</dbReference>
<feature type="domain" description="3-octaprenyl-4-hydroxybenzoate carboxy-lyase-like N-terminal" evidence="3">
    <location>
        <begin position="62"/>
        <end position="108"/>
    </location>
</feature>
<keyword evidence="5" id="KW-0456">Lyase</keyword>
<dbReference type="SUPFAM" id="SSF143968">
    <property type="entry name" value="UbiD C-terminal domain-like"/>
    <property type="match status" value="1"/>
</dbReference>
<dbReference type="Pfam" id="PF20696">
    <property type="entry name" value="UbiD_C"/>
    <property type="match status" value="1"/>
</dbReference>
<dbReference type="PANTHER" id="PTHR30108">
    <property type="entry name" value="3-OCTAPRENYL-4-HYDROXYBENZOATE CARBOXY-LYASE-RELATED"/>
    <property type="match status" value="1"/>
</dbReference>
<dbReference type="InterPro" id="IPR002830">
    <property type="entry name" value="UbiD"/>
</dbReference>
<feature type="domain" description="3-octaprenyl-4-hydroxybenzoate carboxy-lyase-like C-terminal" evidence="4">
    <location>
        <begin position="328"/>
        <end position="461"/>
    </location>
</feature>
<comment type="similarity">
    <text evidence="1">Belongs to the UbiD family.</text>
</comment>
<evidence type="ECO:0000313" key="6">
    <source>
        <dbReference type="Proteomes" id="UP001589747"/>
    </source>
</evidence>
<evidence type="ECO:0000259" key="4">
    <source>
        <dbReference type="Pfam" id="PF20696"/>
    </source>
</evidence>
<accession>A0ABV5KMF2</accession>
<dbReference type="GO" id="GO:0016829">
    <property type="term" value="F:lyase activity"/>
    <property type="evidence" value="ECO:0007669"/>
    <property type="project" value="UniProtKB-KW"/>
</dbReference>
<comment type="caution">
    <text evidence="5">The sequence shown here is derived from an EMBL/GenBank/DDBJ whole genome shotgun (WGS) entry which is preliminary data.</text>
</comment>
<dbReference type="RefSeq" id="WP_377493041.1">
    <property type="nucleotide sequence ID" value="NZ_JBHMDO010000017.1"/>
</dbReference>
<name>A0ABV5KMF2_9BACL</name>
<protein>
    <submittedName>
        <fullName evidence="5">UbiD family decarboxylase</fullName>
        <ecNumber evidence="5">4.1.1.-</ecNumber>
    </submittedName>
</protein>
<reference evidence="5 6" key="1">
    <citation type="submission" date="2024-09" db="EMBL/GenBank/DDBJ databases">
        <authorList>
            <person name="Sun Q."/>
            <person name="Mori K."/>
        </authorList>
    </citation>
    <scope>NUCLEOTIDE SEQUENCE [LARGE SCALE GENOMIC DNA]</scope>
    <source>
        <strain evidence="5 6">TISTR 2452</strain>
    </source>
</reference>
<dbReference type="EC" id="4.1.1.-" evidence="5"/>
<evidence type="ECO:0000259" key="3">
    <source>
        <dbReference type="Pfam" id="PF20695"/>
    </source>
</evidence>
<keyword evidence="6" id="KW-1185">Reference proteome</keyword>
<evidence type="ECO:0000256" key="1">
    <source>
        <dbReference type="ARBA" id="ARBA00010021"/>
    </source>
</evidence>
<sequence>MEAQVEAHVRSAQDVRDLRSAMALLARSGAGPICVSEPIEARCKLAAVYAAHGAGVPVAGPAQIGPALLFERIMPADKRALVGLFASRRDCALMLGTDERRMAETVLRAANHPIPAAPAERPACQEIIRRDVRLDELPIPTMTESDAGPFVTLGLVMASHPVTGERNVSIHRMWVKDIDELTIWMVPGRDLERFHLAARELGRPLAVSINIGLDPAVYIASCCTGALAPPGTDELAIAGGLRGRPVAVGACVSVDANCISDAEYVLEGLFTHEYAPEGEPGGCSMPEFLGYDGKAHPNLPVIRVTAVTHRANPIYQTVIGPGAEQSNLLAFGMEAAILKFIREHIAPIAVNAYCSTAGGGQLLAFIQLRKRGVQDDGVARQAGAAVISAFRMVKQIVLVDEDVDLFNEQDVWWAMATRFQADADMIVIPSVQGFPLDPSQQPGLSPGITAPGLTSKAVFDCTVPYLYRETFRRTSFSANLF</sequence>
<evidence type="ECO:0000313" key="5">
    <source>
        <dbReference type="EMBL" id="MFB9326085.1"/>
    </source>
</evidence>
<dbReference type="PANTHER" id="PTHR30108:SF21">
    <property type="entry name" value="4-HYDROXYBENZOATE DECARBOXYLASE"/>
    <property type="match status" value="1"/>
</dbReference>
<dbReference type="InterPro" id="IPR049383">
    <property type="entry name" value="UbiD-like_N"/>
</dbReference>
<dbReference type="Gene3D" id="3.40.1670.10">
    <property type="entry name" value="UbiD C-terminal domain-like"/>
    <property type="match status" value="1"/>
</dbReference>
<proteinExistence type="inferred from homology"/>
<dbReference type="Proteomes" id="UP001589747">
    <property type="component" value="Unassembled WGS sequence"/>
</dbReference>
<evidence type="ECO:0000259" key="2">
    <source>
        <dbReference type="Pfam" id="PF01977"/>
    </source>
</evidence>
<dbReference type="SUPFAM" id="SSF50475">
    <property type="entry name" value="FMN-binding split barrel"/>
    <property type="match status" value="1"/>
</dbReference>
<feature type="domain" description="3-octaprenyl-4-hydroxybenzoate carboxy-lyase-like Rift-related" evidence="2">
    <location>
        <begin position="120"/>
        <end position="319"/>
    </location>
</feature>